<evidence type="ECO:0000256" key="1">
    <source>
        <dbReference type="ARBA" id="ARBA00010742"/>
    </source>
</evidence>
<keyword evidence="4" id="KW-1185">Reference proteome</keyword>
<dbReference type="RefSeq" id="WP_062627398.1">
    <property type="nucleotide sequence ID" value="NZ_AP018738.1"/>
</dbReference>
<dbReference type="CDD" id="cd01008">
    <property type="entry name" value="PBP2_NrtA_SsuA_CpmA_like"/>
    <property type="match status" value="1"/>
</dbReference>
<dbReference type="Gene3D" id="3.40.190.10">
    <property type="entry name" value="Periplasmic binding protein-like II"/>
    <property type="match status" value="2"/>
</dbReference>
<dbReference type="SMART" id="SM00062">
    <property type="entry name" value="PBPb"/>
    <property type="match status" value="1"/>
</dbReference>
<evidence type="ECO:0000313" key="4">
    <source>
        <dbReference type="Proteomes" id="UP000033070"/>
    </source>
</evidence>
<dbReference type="PANTHER" id="PTHR30024">
    <property type="entry name" value="ALIPHATIC SULFONATES-BINDING PROTEIN-RELATED"/>
    <property type="match status" value="1"/>
</dbReference>
<dbReference type="InterPro" id="IPR015168">
    <property type="entry name" value="SsuA/THI5"/>
</dbReference>
<evidence type="ECO:0000259" key="2">
    <source>
        <dbReference type="SMART" id="SM00062"/>
    </source>
</evidence>
<dbReference type="KEGG" id="fam:OYT1_ch1034"/>
<protein>
    <submittedName>
        <fullName evidence="3">Aliphatic sulfonates-binding protein</fullName>
    </submittedName>
</protein>
<dbReference type="Pfam" id="PF09084">
    <property type="entry name" value="NMT1"/>
    <property type="match status" value="1"/>
</dbReference>
<organism evidence="3 4">
    <name type="scientific">Ferriphaselus amnicola</name>
    <dbReference type="NCBI Taxonomy" id="1188319"/>
    <lineage>
        <taxon>Bacteria</taxon>
        <taxon>Pseudomonadati</taxon>
        <taxon>Pseudomonadota</taxon>
        <taxon>Betaproteobacteria</taxon>
        <taxon>Nitrosomonadales</taxon>
        <taxon>Gallionellaceae</taxon>
        <taxon>Ferriphaselus</taxon>
    </lineage>
</organism>
<evidence type="ECO:0000313" key="3">
    <source>
        <dbReference type="EMBL" id="BBE50594.1"/>
    </source>
</evidence>
<proteinExistence type="inferred from homology"/>
<dbReference type="Proteomes" id="UP000033070">
    <property type="component" value="Chromosome"/>
</dbReference>
<dbReference type="PROSITE" id="PS51257">
    <property type="entry name" value="PROKAR_LIPOPROTEIN"/>
    <property type="match status" value="1"/>
</dbReference>
<gene>
    <name evidence="3" type="ORF">OYT1_ch1034</name>
</gene>
<dbReference type="InterPro" id="IPR001638">
    <property type="entry name" value="Solute-binding_3/MltF_N"/>
</dbReference>
<name>A0A2Z6GAY8_9PROT</name>
<dbReference type="SUPFAM" id="SSF53850">
    <property type="entry name" value="Periplasmic binding protein-like II"/>
    <property type="match status" value="1"/>
</dbReference>
<feature type="domain" description="Solute-binding protein family 3/N-terminal" evidence="2">
    <location>
        <begin position="29"/>
        <end position="272"/>
    </location>
</feature>
<dbReference type="AlphaFoldDB" id="A0A2Z6GAY8"/>
<sequence length="327" mass="36579">MSKIILAISLLAALLGCERSQPEKLQPQKITIAYTYQPQSTLVHIAVEKGYFVEEGLIVESLMHTYGKAALQSVTEGKADFATVAETPVMFSVLKGENIFVIANIEASTTNNAIVARKDAGISKPSDLIGKQVAYTPGTTSDFFLDSFLTASGLTRNDIKPISLKPEELQDAFVAKRIDAASTWNYPLTQIIQQLGKSGVIFYDRDIYTETFNIACQQDFVKQNPETVKRFLRALIKAEEFVAKNPAEAQSIMSAHTQIDKSLISKVWGAFNYRVLQDHTLLLTLEDETRWAMKNRLTDQTVMPNYMDYLHLDSLREVKPEAVKMGR</sequence>
<dbReference type="OrthoDB" id="9780180at2"/>
<dbReference type="EMBL" id="AP018738">
    <property type="protein sequence ID" value="BBE50594.1"/>
    <property type="molecule type" value="Genomic_DNA"/>
</dbReference>
<dbReference type="STRING" id="1188319.OYT1_02289"/>
<accession>A0A2Z6GAY8</accession>
<reference evidence="3 4" key="1">
    <citation type="submission" date="2018-06" db="EMBL/GenBank/DDBJ databases">
        <title>OYT1 Genome Sequencing.</title>
        <authorList>
            <person name="Kato S."/>
            <person name="Itoh T."/>
            <person name="Ohkuma M."/>
        </authorList>
    </citation>
    <scope>NUCLEOTIDE SEQUENCE [LARGE SCALE GENOMIC DNA]</scope>
    <source>
        <strain evidence="3 4">OYT1</strain>
    </source>
</reference>
<comment type="similarity">
    <text evidence="1">Belongs to the bacterial solute-binding protein SsuA/TauA family.</text>
</comment>